<dbReference type="InterPro" id="IPR000182">
    <property type="entry name" value="GNAT_dom"/>
</dbReference>
<dbReference type="AlphaFoldDB" id="F6DK83"/>
<dbReference type="CDD" id="cd04301">
    <property type="entry name" value="NAT_SF"/>
    <property type="match status" value="1"/>
</dbReference>
<keyword evidence="3" id="KW-1185">Reference proteome</keyword>
<evidence type="ECO:0000313" key="2">
    <source>
        <dbReference type="EMBL" id="AEG61500.1"/>
    </source>
</evidence>
<keyword evidence="2" id="KW-0808">Transferase</keyword>
<dbReference type="KEGG" id="dru:Desru_3294"/>
<reference evidence="2 3" key="2">
    <citation type="journal article" date="2012" name="Stand. Genomic Sci.">
        <title>Complete genome sequence of the sulfate-reducing firmicute Desulfotomaculum ruminis type strain (DL(T)).</title>
        <authorList>
            <person name="Spring S."/>
            <person name="Visser M."/>
            <person name="Lu M."/>
            <person name="Copeland A."/>
            <person name="Lapidus A."/>
            <person name="Lucas S."/>
            <person name="Cheng J.F."/>
            <person name="Han C."/>
            <person name="Tapia R."/>
            <person name="Goodwin L.A."/>
            <person name="Pitluck S."/>
            <person name="Ivanova N."/>
            <person name="Land M."/>
            <person name="Hauser L."/>
            <person name="Larimer F."/>
            <person name="Rohde M."/>
            <person name="Goker M."/>
            <person name="Detter J.C."/>
            <person name="Kyrpides N.C."/>
            <person name="Woyke T."/>
            <person name="Schaap P.J."/>
            <person name="Plugge C.M."/>
            <person name="Muyzer G."/>
            <person name="Kuever J."/>
            <person name="Pereira I.A."/>
            <person name="Parshina S.N."/>
            <person name="Bernier-Latmani R."/>
            <person name="Stams A.J."/>
            <person name="Klenk H.P."/>
        </authorList>
    </citation>
    <scope>NUCLEOTIDE SEQUENCE [LARGE SCALE GENOMIC DNA]</scope>
    <source>
        <strain evidence="3">ATCC 23193 / DSM 2154 / NCIB 8452 / DL</strain>
    </source>
</reference>
<dbReference type="OrthoDB" id="5292888at2"/>
<evidence type="ECO:0000259" key="1">
    <source>
        <dbReference type="PROSITE" id="PS51186"/>
    </source>
</evidence>
<dbReference type="Gene3D" id="3.40.630.30">
    <property type="match status" value="1"/>
</dbReference>
<feature type="domain" description="N-acetyltransferase" evidence="1">
    <location>
        <begin position="1"/>
        <end position="169"/>
    </location>
</feature>
<dbReference type="EMBL" id="CP002780">
    <property type="protein sequence ID" value="AEG61500.1"/>
    <property type="molecule type" value="Genomic_DNA"/>
</dbReference>
<dbReference type="SUPFAM" id="SSF55729">
    <property type="entry name" value="Acyl-CoA N-acyltransferases (Nat)"/>
    <property type="match status" value="1"/>
</dbReference>
<organism evidence="2 3">
    <name type="scientific">Desulforamulus ruminis (strain ATCC 23193 / DSM 2154 / NCIMB 8452 / DL)</name>
    <name type="common">Desulfotomaculum ruminis</name>
    <dbReference type="NCBI Taxonomy" id="696281"/>
    <lineage>
        <taxon>Bacteria</taxon>
        <taxon>Bacillati</taxon>
        <taxon>Bacillota</taxon>
        <taxon>Clostridia</taxon>
        <taxon>Eubacteriales</taxon>
        <taxon>Peptococcaceae</taxon>
        <taxon>Desulforamulus</taxon>
    </lineage>
</organism>
<dbReference type="GO" id="GO:0016747">
    <property type="term" value="F:acyltransferase activity, transferring groups other than amino-acyl groups"/>
    <property type="evidence" value="ECO:0007669"/>
    <property type="project" value="InterPro"/>
</dbReference>
<protein>
    <submittedName>
        <fullName evidence="2">GCN5-related N-acetyltransferase</fullName>
    </submittedName>
</protein>
<dbReference type="PROSITE" id="PS51186">
    <property type="entry name" value="GNAT"/>
    <property type="match status" value="1"/>
</dbReference>
<proteinExistence type="predicted"/>
<dbReference type="RefSeq" id="WP_013843246.1">
    <property type="nucleotide sequence ID" value="NC_015589.1"/>
</dbReference>
<accession>F6DK83</accession>
<reference evidence="3" key="1">
    <citation type="submission" date="2011-05" db="EMBL/GenBank/DDBJ databases">
        <title>Complete sequence of Desulfotomaculum ruminis DSM 2154.</title>
        <authorList>
            <person name="Lucas S."/>
            <person name="Copeland A."/>
            <person name="Lapidus A."/>
            <person name="Cheng J.-F."/>
            <person name="Goodwin L."/>
            <person name="Pitluck S."/>
            <person name="Lu M."/>
            <person name="Detter J.C."/>
            <person name="Han C."/>
            <person name="Tapia R."/>
            <person name="Land M."/>
            <person name="Hauser L."/>
            <person name="Kyrpides N."/>
            <person name="Ivanova N."/>
            <person name="Mikhailova N."/>
            <person name="Pagani I."/>
            <person name="Stams A.J.M."/>
            <person name="Plugge C.M."/>
            <person name="Muyzer G."/>
            <person name="Kuever J."/>
            <person name="Parshina S.N."/>
            <person name="Ivanova A.E."/>
            <person name="Nazina T.N."/>
            <person name="Brambilla E."/>
            <person name="Spring S."/>
            <person name="Klenk H.-P."/>
            <person name="Woyke T."/>
        </authorList>
    </citation>
    <scope>NUCLEOTIDE SEQUENCE [LARGE SCALE GENOMIC DNA]</scope>
    <source>
        <strain evidence="3">ATCC 23193 / DSM 2154 / NCIB 8452 / DL</strain>
    </source>
</reference>
<dbReference type="eggNOG" id="COG0456">
    <property type="taxonomic scope" value="Bacteria"/>
</dbReference>
<name>F6DK83_DESRL</name>
<dbReference type="HOGENOM" id="CLU_013985_18_2_9"/>
<dbReference type="Pfam" id="PF00583">
    <property type="entry name" value="Acetyltransf_1"/>
    <property type="match status" value="1"/>
</dbReference>
<dbReference type="Proteomes" id="UP000009234">
    <property type="component" value="Chromosome"/>
</dbReference>
<gene>
    <name evidence="2" type="ordered locus">Desru_3294</name>
</gene>
<dbReference type="STRING" id="696281.Desru_3294"/>
<sequence length="169" mass="19357">MKIRYATVGDEKYIADVIINTWKVAYRGIVSDDFLLSLTPEKHEKLFKESLSKKIGTTLVLEDREGKIVGMASGGAERSGEFDCEIVALYILPGYQKKGYGKQLFKKLVQEFKANDFTSMIIWTFKANKDLQFYKRLGGVIKKETTHLIGEKEIPIVGFFWHNTYDLCL</sequence>
<evidence type="ECO:0000313" key="3">
    <source>
        <dbReference type="Proteomes" id="UP000009234"/>
    </source>
</evidence>
<dbReference type="InterPro" id="IPR016181">
    <property type="entry name" value="Acyl_CoA_acyltransferase"/>
</dbReference>